<dbReference type="RefSeq" id="WP_072848515.1">
    <property type="nucleotide sequence ID" value="NZ_FRAH01000004.1"/>
</dbReference>
<accession>A0A1M6LFE5</accession>
<dbReference type="Proteomes" id="UP000183975">
    <property type="component" value="Unassembled WGS sequence"/>
</dbReference>
<evidence type="ECO:0000313" key="1">
    <source>
        <dbReference type="EMBL" id="SHJ69919.1"/>
    </source>
</evidence>
<dbReference type="EMBL" id="FRAH01000004">
    <property type="protein sequence ID" value="SHJ69919.1"/>
    <property type="molecule type" value="Genomic_DNA"/>
</dbReference>
<reference evidence="1 2" key="1">
    <citation type="submission" date="2016-11" db="EMBL/GenBank/DDBJ databases">
        <authorList>
            <person name="Jaros S."/>
            <person name="Januszkiewicz K."/>
            <person name="Wedrychowicz H."/>
        </authorList>
    </citation>
    <scope>NUCLEOTIDE SEQUENCE [LARGE SCALE GENOMIC DNA]</scope>
    <source>
        <strain evidence="1 2">DSM 14214</strain>
    </source>
</reference>
<organism evidence="1 2">
    <name type="scientific">Anaerotignum lactatifermentans DSM 14214</name>
    <dbReference type="NCBI Taxonomy" id="1121323"/>
    <lineage>
        <taxon>Bacteria</taxon>
        <taxon>Bacillati</taxon>
        <taxon>Bacillota</taxon>
        <taxon>Clostridia</taxon>
        <taxon>Lachnospirales</taxon>
        <taxon>Anaerotignaceae</taxon>
        <taxon>Anaerotignum</taxon>
    </lineage>
</organism>
<name>A0A1M6LFE5_9FIRM</name>
<keyword evidence="2" id="KW-1185">Reference proteome</keyword>
<evidence type="ECO:0000313" key="2">
    <source>
        <dbReference type="Proteomes" id="UP000183975"/>
    </source>
</evidence>
<sequence length="112" mass="12744">MIHLYAASEKLTKEGKDICVRLTLPAEENEIWIALQKAEMESLDDCEISDVECDVEEAQTFLYSLELSKANIFELNVFAGLLSALPEDELRLYCEKLKEKSPQNLKEAIYGI</sequence>
<protein>
    <submittedName>
        <fullName evidence="1">Uncharacterized protein</fullName>
    </submittedName>
</protein>
<proteinExistence type="predicted"/>
<dbReference type="AlphaFoldDB" id="A0A1M6LFE5"/>
<gene>
    <name evidence="1" type="ORF">SAMN02745138_00366</name>
</gene>